<protein>
    <submittedName>
        <fullName evidence="3">RNA polymerase sigma (70) factor</fullName>
    </submittedName>
</protein>
<proteinExistence type="predicted"/>
<dbReference type="Proteomes" id="UP000763557">
    <property type="component" value="Unassembled WGS sequence"/>
</dbReference>
<accession>A0ABX2FGQ6</accession>
<keyword evidence="2" id="KW-0812">Transmembrane</keyword>
<comment type="caution">
    <text evidence="3">The sequence shown here is derived from an EMBL/GenBank/DDBJ whole genome shotgun (WGS) entry which is preliminary data.</text>
</comment>
<feature type="transmembrane region" description="Helical" evidence="2">
    <location>
        <begin position="44"/>
        <end position="66"/>
    </location>
</feature>
<feature type="region of interest" description="Disordered" evidence="1">
    <location>
        <begin position="68"/>
        <end position="105"/>
    </location>
</feature>
<evidence type="ECO:0000256" key="1">
    <source>
        <dbReference type="SAM" id="MobiDB-lite"/>
    </source>
</evidence>
<dbReference type="RefSeq" id="WP_173141415.1">
    <property type="nucleotide sequence ID" value="NZ_CBCSGW010000035.1"/>
</dbReference>
<sequence>MTDVWSDEELDNAMAALYVDTAVNQDAQVRARAKLMRAAETRRAIPLAAVAASVVVVTAGALLVVATSPSSPSDEIATAQSSAVPTRPPATSGSQHAPMPAMPDQPQNSLNTLATRVSETPLGPGQYRYVSTQTLRRTTDEGKSGRKYTYMAEYRTETWIPADQNQMWMARNQTTQNRQWITGSEQEARADDVRFDLPLVTPDGETQARCGDFMHTEGCALVGAVRTFDGPVKPPHDPRQLYSFLADDSAKHSDPPLQFFRTASRLLDVQFSVAVRRATLQALSHNPYLRVADTTTRDNRTAVSIGIEYGGGRLLEEVLLDPANGQVIGARTVALKDVDGAKAGEQISDRVEHTAVADKLGVQPSR</sequence>
<evidence type="ECO:0000313" key="4">
    <source>
        <dbReference type="Proteomes" id="UP000763557"/>
    </source>
</evidence>
<dbReference type="EMBL" id="JAAATY010000036">
    <property type="protein sequence ID" value="NRN70304.1"/>
    <property type="molecule type" value="Genomic_DNA"/>
</dbReference>
<keyword evidence="2" id="KW-1133">Transmembrane helix</keyword>
<feature type="compositionally biased region" description="Polar residues" evidence="1">
    <location>
        <begin position="69"/>
        <end position="95"/>
    </location>
</feature>
<keyword evidence="4" id="KW-1185">Reference proteome</keyword>
<gene>
    <name evidence="3" type="ORF">GC106_75690</name>
</gene>
<evidence type="ECO:0000256" key="2">
    <source>
        <dbReference type="SAM" id="Phobius"/>
    </source>
</evidence>
<keyword evidence="2" id="KW-0472">Membrane</keyword>
<name>A0ABX2FGQ6_9PSEU</name>
<organism evidence="3 4">
    <name type="scientific">Kibdelosporangium persicum</name>
    <dbReference type="NCBI Taxonomy" id="2698649"/>
    <lineage>
        <taxon>Bacteria</taxon>
        <taxon>Bacillati</taxon>
        <taxon>Actinomycetota</taxon>
        <taxon>Actinomycetes</taxon>
        <taxon>Pseudonocardiales</taxon>
        <taxon>Pseudonocardiaceae</taxon>
        <taxon>Kibdelosporangium</taxon>
    </lineage>
</organism>
<reference evidence="3 4" key="1">
    <citation type="submission" date="2020-01" db="EMBL/GenBank/DDBJ databases">
        <title>Kibdelosporangium persica a novel Actinomycetes from a hot desert in Iran.</title>
        <authorList>
            <person name="Safaei N."/>
            <person name="Zaburannyi N."/>
            <person name="Mueller R."/>
            <person name="Wink J."/>
        </authorList>
    </citation>
    <scope>NUCLEOTIDE SEQUENCE [LARGE SCALE GENOMIC DNA]</scope>
    <source>
        <strain evidence="3 4">4NS15</strain>
    </source>
</reference>
<evidence type="ECO:0000313" key="3">
    <source>
        <dbReference type="EMBL" id="NRN70304.1"/>
    </source>
</evidence>